<feature type="transmembrane region" description="Helical" evidence="8">
    <location>
        <begin position="105"/>
        <end position="126"/>
    </location>
</feature>
<comment type="subcellular location">
    <subcellularLocation>
        <location evidence="1">Cell membrane</location>
        <topology evidence="1">Multi-pass membrane protein</topology>
    </subcellularLocation>
</comment>
<proteinExistence type="predicted"/>
<evidence type="ECO:0000256" key="8">
    <source>
        <dbReference type="SAM" id="Phobius"/>
    </source>
</evidence>
<feature type="transmembrane region" description="Helical" evidence="8">
    <location>
        <begin position="133"/>
        <end position="149"/>
    </location>
</feature>
<sequence>MCLMSHVGSLFTCESVGKYENLYEYDPLWRQSFVGCIMLNILQDMFKFNLGFILRHRYSGVFKAFYSLPFSTTVWLCIYGSMLFGSICLYVLSKWDTSVFGGECSFAYELLLAFSAYCQHILPLQATSNSRRIGYLTFIVCAYVVHSFYTSNLLSHLVSDRGKAMDLNALVESDYQFALLKDMNLDTDRRKYEKSMDNNLSIVWKKLLQVHIMNLTAALDAVIYTKTALLTEYYTIYPCLRKYLDSEDICQLVEIDLYSKVKQFFFTNKSFLYKEEFKIGALRAKEAGLMTKIFNIEKFSPLKCDDSRGDYKSQFEHAVSPIIILFASYMLAVLVLIGERLHHRLNRVFPYVE</sequence>
<dbReference type="GeneID" id="112057809"/>
<evidence type="ECO:0000313" key="10">
    <source>
        <dbReference type="RefSeq" id="XP_052742296.1"/>
    </source>
</evidence>
<dbReference type="PANTHER" id="PTHR42643:SF32">
    <property type="entry name" value="IONOTROPIC RECEPTOR 31A, ISOFORM C-RELATED"/>
    <property type="match status" value="1"/>
</dbReference>
<keyword evidence="2" id="KW-1003">Cell membrane</keyword>
<name>A0ABM3LTA7_BICAN</name>
<feature type="transmembrane region" description="Helical" evidence="8">
    <location>
        <begin position="318"/>
        <end position="337"/>
    </location>
</feature>
<keyword evidence="7" id="KW-0325">Glycoprotein</keyword>
<evidence type="ECO:0000313" key="9">
    <source>
        <dbReference type="Proteomes" id="UP001652582"/>
    </source>
</evidence>
<keyword evidence="4 8" id="KW-1133">Transmembrane helix</keyword>
<accession>A0ABM3LTA7</accession>
<dbReference type="Proteomes" id="UP001652582">
    <property type="component" value="Chromosome 16"/>
</dbReference>
<organism evidence="9 10">
    <name type="scientific">Bicyclus anynana</name>
    <name type="common">Squinting bush brown butterfly</name>
    <dbReference type="NCBI Taxonomy" id="110368"/>
    <lineage>
        <taxon>Eukaryota</taxon>
        <taxon>Metazoa</taxon>
        <taxon>Ecdysozoa</taxon>
        <taxon>Arthropoda</taxon>
        <taxon>Hexapoda</taxon>
        <taxon>Insecta</taxon>
        <taxon>Pterygota</taxon>
        <taxon>Neoptera</taxon>
        <taxon>Endopterygota</taxon>
        <taxon>Lepidoptera</taxon>
        <taxon>Glossata</taxon>
        <taxon>Ditrysia</taxon>
        <taxon>Papilionoidea</taxon>
        <taxon>Nymphalidae</taxon>
        <taxon>Satyrinae</taxon>
        <taxon>Satyrini</taxon>
        <taxon>Mycalesina</taxon>
        <taxon>Bicyclus</taxon>
    </lineage>
</organism>
<dbReference type="PANTHER" id="PTHR42643">
    <property type="entry name" value="IONOTROPIC RECEPTOR 20A-RELATED"/>
    <property type="match status" value="1"/>
</dbReference>
<dbReference type="Gene3D" id="1.10.287.70">
    <property type="match status" value="1"/>
</dbReference>
<gene>
    <name evidence="10" type="primary">LOC112057809</name>
</gene>
<dbReference type="InterPro" id="IPR052192">
    <property type="entry name" value="Insect_Ionotropic_Sensory_Rcpt"/>
</dbReference>
<reference evidence="10" key="1">
    <citation type="submission" date="2025-08" db="UniProtKB">
        <authorList>
            <consortium name="RefSeq"/>
        </authorList>
    </citation>
    <scope>IDENTIFICATION</scope>
</reference>
<keyword evidence="5 8" id="KW-0472">Membrane</keyword>
<dbReference type="RefSeq" id="XP_052742296.1">
    <property type="nucleotide sequence ID" value="XM_052886336.1"/>
</dbReference>
<protein>
    <submittedName>
        <fullName evidence="10">Ionotropic receptor 75a-like</fullName>
    </submittedName>
</protein>
<keyword evidence="9" id="KW-1185">Reference proteome</keyword>
<keyword evidence="3 8" id="KW-0812">Transmembrane</keyword>
<evidence type="ECO:0000256" key="2">
    <source>
        <dbReference type="ARBA" id="ARBA00022475"/>
    </source>
</evidence>
<evidence type="ECO:0000256" key="3">
    <source>
        <dbReference type="ARBA" id="ARBA00022692"/>
    </source>
</evidence>
<feature type="transmembrane region" description="Helical" evidence="8">
    <location>
        <begin position="66"/>
        <end position="93"/>
    </location>
</feature>
<keyword evidence="6" id="KW-0675">Receptor</keyword>
<evidence type="ECO:0000256" key="5">
    <source>
        <dbReference type="ARBA" id="ARBA00023136"/>
    </source>
</evidence>
<evidence type="ECO:0000256" key="7">
    <source>
        <dbReference type="ARBA" id="ARBA00023180"/>
    </source>
</evidence>
<evidence type="ECO:0000256" key="6">
    <source>
        <dbReference type="ARBA" id="ARBA00023170"/>
    </source>
</evidence>
<evidence type="ECO:0000256" key="4">
    <source>
        <dbReference type="ARBA" id="ARBA00022989"/>
    </source>
</evidence>
<evidence type="ECO:0000256" key="1">
    <source>
        <dbReference type="ARBA" id="ARBA00004651"/>
    </source>
</evidence>